<proteinExistence type="predicted"/>
<dbReference type="GO" id="GO:0032259">
    <property type="term" value="P:methylation"/>
    <property type="evidence" value="ECO:0007669"/>
    <property type="project" value="UniProtKB-KW"/>
</dbReference>
<feature type="non-terminal residue" evidence="2">
    <location>
        <position position="374"/>
    </location>
</feature>
<feature type="non-terminal residue" evidence="2">
    <location>
        <position position="1"/>
    </location>
</feature>
<keyword evidence="2" id="KW-0808">Transferase</keyword>
<keyword evidence="2" id="KW-0489">Methyltransferase</keyword>
<feature type="region of interest" description="Disordered" evidence="1">
    <location>
        <begin position="1"/>
        <end position="306"/>
    </location>
</feature>
<evidence type="ECO:0000256" key="1">
    <source>
        <dbReference type="SAM" id="MobiDB-lite"/>
    </source>
</evidence>
<feature type="region of interest" description="Disordered" evidence="1">
    <location>
        <begin position="339"/>
        <end position="374"/>
    </location>
</feature>
<feature type="compositionally biased region" description="Basic and acidic residues" evidence="1">
    <location>
        <begin position="275"/>
        <end position="292"/>
    </location>
</feature>
<dbReference type="GO" id="GO:0008168">
    <property type="term" value="F:methyltransferase activity"/>
    <property type="evidence" value="ECO:0007669"/>
    <property type="project" value="UniProtKB-KW"/>
</dbReference>
<name>A0A6J4MFH9_9ACTN</name>
<feature type="compositionally biased region" description="Basic and acidic residues" evidence="1">
    <location>
        <begin position="146"/>
        <end position="157"/>
    </location>
</feature>
<dbReference type="EMBL" id="CADCUJ010000085">
    <property type="protein sequence ID" value="CAA9357956.1"/>
    <property type="molecule type" value="Genomic_DNA"/>
</dbReference>
<dbReference type="AlphaFoldDB" id="A0A6J4MFH9"/>
<reference evidence="2" key="1">
    <citation type="submission" date="2020-02" db="EMBL/GenBank/DDBJ databases">
        <authorList>
            <person name="Meier V. D."/>
        </authorList>
    </citation>
    <scope>NUCLEOTIDE SEQUENCE</scope>
    <source>
        <strain evidence="2">AVDCRST_MAG72</strain>
    </source>
</reference>
<sequence>VRALPDPSPRLRRAARPPQASPAPGGPVACGAQGAGGRARAPRLQGAAAVEPLLRPTRRRPRGDDRPAGCRPSSPGRRPAPRADDAAAHHGGRPGDDPQDPVAAVRRRSRRVGPDALPGPGHDVRVVAGRLRNGLPVLRDGPGRPAAEHVGRGDRAAGRLRRTGAGSRRGTRRTRAGLQRRVHGHGGADGQLQGGDRSRTPADRPRPGRPRHVRAWDHRLDGGPGAADAAARHRGDPGDLGAVPARARRRAAQRAGPDQHQVVGARGGRGGVELRTGDEAPGLDRVRDDAGHQRPGLASRPPRRRAEVLRRLGLGAREPDPVEPDARFEVDGVAARGGARVRAAAGGEGGADDRARHSRPGHRRRLRPARGQRL</sequence>
<feature type="compositionally biased region" description="Basic residues" evidence="1">
    <location>
        <begin position="356"/>
        <end position="374"/>
    </location>
</feature>
<feature type="compositionally biased region" description="Low complexity" evidence="1">
    <location>
        <begin position="26"/>
        <end position="55"/>
    </location>
</feature>
<organism evidence="2">
    <name type="scientific">uncultured Nocardioidaceae bacterium</name>
    <dbReference type="NCBI Taxonomy" id="253824"/>
    <lineage>
        <taxon>Bacteria</taxon>
        <taxon>Bacillati</taxon>
        <taxon>Actinomycetota</taxon>
        <taxon>Actinomycetes</taxon>
        <taxon>Propionibacteriales</taxon>
        <taxon>Nocardioidaceae</taxon>
        <taxon>environmental samples</taxon>
    </lineage>
</organism>
<evidence type="ECO:0000313" key="2">
    <source>
        <dbReference type="EMBL" id="CAA9357956.1"/>
    </source>
</evidence>
<feature type="compositionally biased region" description="Basic and acidic residues" evidence="1">
    <location>
        <begin position="196"/>
        <end position="206"/>
    </location>
</feature>
<feature type="compositionally biased region" description="Basic and acidic residues" evidence="1">
    <location>
        <begin position="81"/>
        <end position="96"/>
    </location>
</feature>
<feature type="compositionally biased region" description="Basic residues" evidence="1">
    <location>
        <begin position="169"/>
        <end position="184"/>
    </location>
</feature>
<gene>
    <name evidence="2" type="ORF">AVDCRST_MAG72-1983</name>
</gene>
<accession>A0A6J4MFH9</accession>
<dbReference type="EC" id="2.1.1.192" evidence="2"/>
<protein>
    <submittedName>
        <fullName evidence="2">23S rRNA (Adenine(2503)-C(2))-methyltransferase @ tRNA (Adenine(37)-C(2))-methyltransferase</fullName>
        <ecNumber evidence="2">2.1.1.192</ecNumber>
    </submittedName>
</protein>